<evidence type="ECO:0000313" key="9">
    <source>
        <dbReference type="Proteomes" id="UP000283841"/>
    </source>
</evidence>
<feature type="region of interest" description="Disordered" evidence="6">
    <location>
        <begin position="582"/>
        <end position="653"/>
    </location>
</feature>
<dbReference type="GO" id="GO:0000981">
    <property type="term" value="F:DNA-binding transcription factor activity, RNA polymerase II-specific"/>
    <property type="evidence" value="ECO:0007669"/>
    <property type="project" value="InterPro"/>
</dbReference>
<dbReference type="Gene3D" id="4.10.240.10">
    <property type="entry name" value="Zn(2)-C6 fungal-type DNA-binding domain"/>
    <property type="match status" value="1"/>
</dbReference>
<dbReference type="CDD" id="cd12148">
    <property type="entry name" value="fungal_TF_MHR"/>
    <property type="match status" value="1"/>
</dbReference>
<dbReference type="InterPro" id="IPR007219">
    <property type="entry name" value="XnlR_reg_dom"/>
</dbReference>
<feature type="compositionally biased region" description="Polar residues" evidence="6">
    <location>
        <begin position="622"/>
        <end position="634"/>
    </location>
</feature>
<evidence type="ECO:0000256" key="1">
    <source>
        <dbReference type="ARBA" id="ARBA00022723"/>
    </source>
</evidence>
<dbReference type="InterPro" id="IPR036864">
    <property type="entry name" value="Zn2-C6_fun-type_DNA-bd_sf"/>
</dbReference>
<dbReference type="GeneID" id="39601589"/>
<dbReference type="Pfam" id="PF04082">
    <property type="entry name" value="Fungal_trans"/>
    <property type="match status" value="1"/>
</dbReference>
<dbReference type="InterPro" id="IPR050987">
    <property type="entry name" value="AtrR-like"/>
</dbReference>
<keyword evidence="3" id="KW-0238">DNA-binding</keyword>
<evidence type="ECO:0000256" key="2">
    <source>
        <dbReference type="ARBA" id="ARBA00023015"/>
    </source>
</evidence>
<dbReference type="PANTHER" id="PTHR46910">
    <property type="entry name" value="TRANSCRIPTION FACTOR PDR1"/>
    <property type="match status" value="1"/>
</dbReference>
<dbReference type="InterPro" id="IPR001138">
    <property type="entry name" value="Zn2Cys6_DnaBD"/>
</dbReference>
<dbReference type="RefSeq" id="XP_028483981.1">
    <property type="nucleotide sequence ID" value="XM_028632312.1"/>
</dbReference>
<feature type="compositionally biased region" description="Low complexity" evidence="6">
    <location>
        <begin position="89"/>
        <end position="103"/>
    </location>
</feature>
<dbReference type="GO" id="GO:0003677">
    <property type="term" value="F:DNA binding"/>
    <property type="evidence" value="ECO:0007669"/>
    <property type="project" value="UniProtKB-KW"/>
</dbReference>
<evidence type="ECO:0000259" key="7">
    <source>
        <dbReference type="PROSITE" id="PS50048"/>
    </source>
</evidence>
<organism evidence="8 9">
    <name type="scientific">Byssochlamys spectabilis</name>
    <name type="common">Paecilomyces variotii</name>
    <dbReference type="NCBI Taxonomy" id="264951"/>
    <lineage>
        <taxon>Eukaryota</taxon>
        <taxon>Fungi</taxon>
        <taxon>Dikarya</taxon>
        <taxon>Ascomycota</taxon>
        <taxon>Pezizomycotina</taxon>
        <taxon>Eurotiomycetes</taxon>
        <taxon>Eurotiomycetidae</taxon>
        <taxon>Eurotiales</taxon>
        <taxon>Thermoascaceae</taxon>
        <taxon>Paecilomyces</taxon>
    </lineage>
</organism>
<keyword evidence="2" id="KW-0805">Transcription regulation</keyword>
<accession>A0A443HR93</accession>
<dbReference type="SMART" id="SM00066">
    <property type="entry name" value="GAL4"/>
    <property type="match status" value="1"/>
</dbReference>
<evidence type="ECO:0000256" key="5">
    <source>
        <dbReference type="ARBA" id="ARBA00023242"/>
    </source>
</evidence>
<dbReference type="AlphaFoldDB" id="A0A443HR93"/>
<evidence type="ECO:0000256" key="4">
    <source>
        <dbReference type="ARBA" id="ARBA00023163"/>
    </source>
</evidence>
<gene>
    <name evidence="8" type="ORF">C8Q69DRAFT_499124</name>
</gene>
<evidence type="ECO:0000313" key="8">
    <source>
        <dbReference type="EMBL" id="RWQ94336.1"/>
    </source>
</evidence>
<feature type="region of interest" description="Disordered" evidence="6">
    <location>
        <begin position="49"/>
        <end position="111"/>
    </location>
</feature>
<dbReference type="Proteomes" id="UP000283841">
    <property type="component" value="Unassembled WGS sequence"/>
</dbReference>
<keyword evidence="1" id="KW-0479">Metal-binding</keyword>
<feature type="compositionally biased region" description="Basic and acidic residues" evidence="6">
    <location>
        <begin position="596"/>
        <end position="606"/>
    </location>
</feature>
<sequence length="713" mass="78446">MTVCGGSKRKRSGRACDRCHRNACRCSPGVEGTVCARCKDQGLECTYDRPVKRRGPNPARRVARESDASSPVPSTQPAPRQPTVAMEDTAGIPAPAPTGASPIQVSPVDGSEAGLSTQLSSIYSAYEGVIPPDTIEALVDVFYHTIYPIRPYFHWPTFRAQISNQLYRSDWGVFVVTMAVCALTAGRLYNGIPSTHNLEGLRSDAVTLSSTCYFAAVRAMPKNLTAITDYCQAMKAHALLASVCLQNGDLRGPITHLGDYSSLSILNGFYTESRWPNNLSEIEKQERRRLFWAVYQQEQYIASNFGLPARQSEANRSVRYPVEVFDDEDITATQINLRQDQISFLQGWNFCSDLYRLLEHIRAAKHMEQQGKTKTTNESSSEIETLIAGVRPPRDFASDSLHFISKAHKDLPPVLKSVKTLTGDLSTDRYSFVAANILFTTQNMKMLIVESEQPSINRCCDIASDLLDELSVVPLEFFQTVSTSSLHHLSHVGQLLSSTIRKPLSAWRYIQVHNILLLLADFLEKIESSRLPSAGLAIKLRTQISAMDSYMQQVSQKNQGPGLLSIGQTLLLGAPDASAAEGIRLPSTTSPSRSVDSARDLQEPRDSPNVSSRLDQVPRLVTASQGTSENNHQPQVHRLGAHSSQQKGQLHASTRLPESLAATQESEPSPTNAFTFALQTANLNSQTEFDFGSGLDGSLFPDLFAESWPGLLK</sequence>
<proteinExistence type="predicted"/>
<dbReference type="SUPFAM" id="SSF57701">
    <property type="entry name" value="Zn2/Cys6 DNA-binding domain"/>
    <property type="match status" value="1"/>
</dbReference>
<keyword evidence="4" id="KW-0804">Transcription</keyword>
<protein>
    <recommendedName>
        <fullName evidence="7">Zn(2)-C6 fungal-type domain-containing protein</fullName>
    </recommendedName>
</protein>
<keyword evidence="5" id="KW-0539">Nucleus</keyword>
<dbReference type="PROSITE" id="PS50048">
    <property type="entry name" value="ZN2_CY6_FUNGAL_2"/>
    <property type="match status" value="1"/>
</dbReference>
<feature type="compositionally biased region" description="Polar residues" evidence="6">
    <location>
        <begin position="586"/>
        <end position="595"/>
    </location>
</feature>
<evidence type="ECO:0000256" key="3">
    <source>
        <dbReference type="ARBA" id="ARBA00023125"/>
    </source>
</evidence>
<reference evidence="8 9" key="1">
    <citation type="journal article" date="2018" name="Front. Microbiol.">
        <title>Genomic and genetic insights into a cosmopolitan fungus, Paecilomyces variotii (Eurotiales).</title>
        <authorList>
            <person name="Urquhart A.S."/>
            <person name="Mondo S.J."/>
            <person name="Makela M.R."/>
            <person name="Hane J.K."/>
            <person name="Wiebenga A."/>
            <person name="He G."/>
            <person name="Mihaltcheva S."/>
            <person name="Pangilinan J."/>
            <person name="Lipzen A."/>
            <person name="Barry K."/>
            <person name="de Vries R.P."/>
            <person name="Grigoriev I.V."/>
            <person name="Idnurm A."/>
        </authorList>
    </citation>
    <scope>NUCLEOTIDE SEQUENCE [LARGE SCALE GENOMIC DNA]</scope>
    <source>
        <strain evidence="8 9">CBS 101075</strain>
    </source>
</reference>
<dbReference type="EMBL" id="RCNU01000007">
    <property type="protein sequence ID" value="RWQ94336.1"/>
    <property type="molecule type" value="Genomic_DNA"/>
</dbReference>
<feature type="domain" description="Zn(2)-C6 fungal-type" evidence="7">
    <location>
        <begin position="15"/>
        <end position="47"/>
    </location>
</feature>
<dbReference type="PANTHER" id="PTHR46910:SF18">
    <property type="entry name" value="ZN(II)2CYS6 TRANSCRIPTION FACTOR (EUROFUNG)"/>
    <property type="match status" value="1"/>
</dbReference>
<name>A0A443HR93_BYSSP</name>
<dbReference type="VEuPathDB" id="FungiDB:C8Q69DRAFT_499124"/>
<comment type="caution">
    <text evidence="8">The sequence shown here is derived from an EMBL/GenBank/DDBJ whole genome shotgun (WGS) entry which is preliminary data.</text>
</comment>
<keyword evidence="9" id="KW-1185">Reference proteome</keyword>
<dbReference type="GO" id="GO:0008270">
    <property type="term" value="F:zinc ion binding"/>
    <property type="evidence" value="ECO:0007669"/>
    <property type="project" value="InterPro"/>
</dbReference>
<feature type="compositionally biased region" description="Polar residues" evidence="6">
    <location>
        <begin position="642"/>
        <end position="652"/>
    </location>
</feature>
<dbReference type="GO" id="GO:0006351">
    <property type="term" value="P:DNA-templated transcription"/>
    <property type="evidence" value="ECO:0007669"/>
    <property type="project" value="InterPro"/>
</dbReference>
<dbReference type="CDD" id="cd00067">
    <property type="entry name" value="GAL4"/>
    <property type="match status" value="1"/>
</dbReference>
<evidence type="ECO:0000256" key="6">
    <source>
        <dbReference type="SAM" id="MobiDB-lite"/>
    </source>
</evidence>